<dbReference type="PANTHER" id="PTHR43802">
    <property type="entry name" value="ENOYL-COA HYDRATASE"/>
    <property type="match status" value="1"/>
</dbReference>
<dbReference type="InterPro" id="IPR001753">
    <property type="entry name" value="Enoyl-CoA_hydra/iso"/>
</dbReference>
<protein>
    <submittedName>
        <fullName evidence="2">Unannotated protein</fullName>
    </submittedName>
</protein>
<dbReference type="AlphaFoldDB" id="A0A6J7BXY4"/>
<dbReference type="EMBL" id="CAFBIZ010000078">
    <property type="protein sequence ID" value="CAB4849268.1"/>
    <property type="molecule type" value="Genomic_DNA"/>
</dbReference>
<sequence>MVIETVRDTPAHNPSEFDTIVLSIERATDAASESKPSRGSNSVATITLNRPEALNAITVAMLAELRTALDIVSADPSISVVVITGAGRAFSAGVDLKSLEGAPLDGGAVGDLLDLPAREVSDRILGLEAVVIAKVNGFCFTGALELILMCDVVVAADEAVFGDTHAKWGLRPSWGMSQRLPRAVGPARARYLSYTATTFSGKDAAAWGLAALSVPRANLDTVVADMASSIASHSRGALLAYKDLYRIADSTPMPEGLAYESSTTYPIDDTEIRIAQFR</sequence>
<evidence type="ECO:0000313" key="2">
    <source>
        <dbReference type="EMBL" id="CAB4849268.1"/>
    </source>
</evidence>
<organism evidence="2">
    <name type="scientific">freshwater metagenome</name>
    <dbReference type="NCBI Taxonomy" id="449393"/>
    <lineage>
        <taxon>unclassified sequences</taxon>
        <taxon>metagenomes</taxon>
        <taxon>ecological metagenomes</taxon>
    </lineage>
</organism>
<evidence type="ECO:0000256" key="1">
    <source>
        <dbReference type="ARBA" id="ARBA00005254"/>
    </source>
</evidence>
<dbReference type="SUPFAM" id="SSF52096">
    <property type="entry name" value="ClpP/crotonase"/>
    <property type="match status" value="1"/>
</dbReference>
<dbReference type="Pfam" id="PF00378">
    <property type="entry name" value="ECH_1"/>
    <property type="match status" value="1"/>
</dbReference>
<proteinExistence type="inferred from homology"/>
<reference evidence="2" key="1">
    <citation type="submission" date="2020-05" db="EMBL/GenBank/DDBJ databases">
        <authorList>
            <person name="Chiriac C."/>
            <person name="Salcher M."/>
            <person name="Ghai R."/>
            <person name="Kavagutti S V."/>
        </authorList>
    </citation>
    <scope>NUCLEOTIDE SEQUENCE</scope>
</reference>
<dbReference type="Gene3D" id="3.90.226.10">
    <property type="entry name" value="2-enoyl-CoA Hydratase, Chain A, domain 1"/>
    <property type="match status" value="1"/>
</dbReference>
<comment type="similarity">
    <text evidence="1">Belongs to the enoyl-CoA hydratase/isomerase family.</text>
</comment>
<dbReference type="InterPro" id="IPR029045">
    <property type="entry name" value="ClpP/crotonase-like_dom_sf"/>
</dbReference>
<accession>A0A6J7BXY4</accession>
<name>A0A6J7BXY4_9ZZZZ</name>
<gene>
    <name evidence="2" type="ORF">UFOPK3268_00743</name>
</gene>
<dbReference type="CDD" id="cd06558">
    <property type="entry name" value="crotonase-like"/>
    <property type="match status" value="1"/>
</dbReference>
<dbReference type="PANTHER" id="PTHR43802:SF1">
    <property type="entry name" value="IP11341P-RELATED"/>
    <property type="match status" value="1"/>
</dbReference>